<keyword evidence="1" id="KW-0418">Kinase</keyword>
<feature type="repeat" description="ANK" evidence="6">
    <location>
        <begin position="153"/>
        <end position="180"/>
    </location>
</feature>
<feature type="repeat" description="ANK" evidence="6">
    <location>
        <begin position="1369"/>
        <end position="1401"/>
    </location>
</feature>
<feature type="repeat" description="ANK" evidence="6">
    <location>
        <begin position="1270"/>
        <end position="1302"/>
    </location>
</feature>
<dbReference type="Pfam" id="PF00069">
    <property type="entry name" value="Pkinase"/>
    <property type="match status" value="2"/>
</dbReference>
<dbReference type="SMART" id="SM00248">
    <property type="entry name" value="ANK"/>
    <property type="match status" value="29"/>
</dbReference>
<dbReference type="PROSITE" id="PS00108">
    <property type="entry name" value="PROTEIN_KINASE_ST"/>
    <property type="match status" value="3"/>
</dbReference>
<dbReference type="PRINTS" id="PR01415">
    <property type="entry name" value="ANKYRIN"/>
</dbReference>
<dbReference type="Gene3D" id="3.30.200.20">
    <property type="entry name" value="Phosphorylase Kinase, domain 1"/>
    <property type="match status" value="2"/>
</dbReference>
<dbReference type="InterPro" id="IPR008271">
    <property type="entry name" value="Ser/Thr_kinase_AS"/>
</dbReference>
<evidence type="ECO:0000256" key="4">
    <source>
        <dbReference type="ARBA" id="ARBA00022840"/>
    </source>
</evidence>
<feature type="repeat" description="ANK" evidence="6">
    <location>
        <begin position="1402"/>
        <end position="1434"/>
    </location>
</feature>
<keyword evidence="1" id="KW-0808">Transferase</keyword>
<feature type="compositionally biased region" description="Polar residues" evidence="8">
    <location>
        <begin position="2420"/>
        <end position="2438"/>
    </location>
</feature>
<feature type="repeat" description="ANK" evidence="6">
    <location>
        <begin position="2190"/>
        <end position="2222"/>
    </location>
</feature>
<dbReference type="SUPFAM" id="SSF48403">
    <property type="entry name" value="Ankyrin repeat"/>
    <property type="match status" value="4"/>
</dbReference>
<evidence type="ECO:0000313" key="10">
    <source>
        <dbReference type="EMBL" id="OQR86166.1"/>
    </source>
</evidence>
<dbReference type="PANTHER" id="PTHR24198:SF165">
    <property type="entry name" value="ANKYRIN REPEAT-CONTAINING PROTEIN-RELATED"/>
    <property type="match status" value="1"/>
</dbReference>
<dbReference type="GO" id="GO:0004674">
    <property type="term" value="F:protein serine/threonine kinase activity"/>
    <property type="evidence" value="ECO:0007669"/>
    <property type="project" value="UniProtKB-KW"/>
</dbReference>
<keyword evidence="11" id="KW-1185">Reference proteome</keyword>
<feature type="repeat" description="ANK" evidence="6">
    <location>
        <begin position="1303"/>
        <end position="1335"/>
    </location>
</feature>
<feature type="domain" description="Protein kinase" evidence="9">
    <location>
        <begin position="2230"/>
        <end position="2479"/>
    </location>
</feature>
<feature type="repeat" description="ANK" evidence="6">
    <location>
        <begin position="1336"/>
        <end position="1368"/>
    </location>
</feature>
<feature type="repeat" description="ANK" evidence="6">
    <location>
        <begin position="254"/>
        <end position="286"/>
    </location>
</feature>
<keyword evidence="3 7" id="KW-0547">Nucleotide-binding</keyword>
<evidence type="ECO:0000256" key="7">
    <source>
        <dbReference type="PROSITE-ProRule" id="PRU10141"/>
    </source>
</evidence>
<feature type="repeat" description="ANK" evidence="6">
    <location>
        <begin position="1563"/>
        <end position="1595"/>
    </location>
</feature>
<dbReference type="Pfam" id="PF07714">
    <property type="entry name" value="PK_Tyr_Ser-Thr"/>
    <property type="match status" value="2"/>
</dbReference>
<dbReference type="OrthoDB" id="341259at2759"/>
<dbReference type="PANTHER" id="PTHR24198">
    <property type="entry name" value="ANKYRIN REPEAT AND PROTEIN KINASE DOMAIN-CONTAINING PROTEIN"/>
    <property type="match status" value="1"/>
</dbReference>
<gene>
    <name evidence="10" type="ORF">ACHHYP_10879</name>
</gene>
<dbReference type="PROSITE" id="PS50088">
    <property type="entry name" value="ANK_REPEAT"/>
    <property type="match status" value="23"/>
</dbReference>
<dbReference type="InterPro" id="IPR002110">
    <property type="entry name" value="Ankyrin_rpt"/>
</dbReference>
<feature type="repeat" description="ANK" evidence="6">
    <location>
        <begin position="1237"/>
        <end position="1269"/>
    </location>
</feature>
<feature type="repeat" description="ANK" evidence="6">
    <location>
        <begin position="1468"/>
        <end position="1500"/>
    </location>
</feature>
<dbReference type="Pfam" id="PF12796">
    <property type="entry name" value="Ank_2"/>
    <property type="match status" value="8"/>
</dbReference>
<name>A0A1V9YKG2_ACHHY</name>
<feature type="repeat" description="ANK" evidence="6">
    <location>
        <begin position="2091"/>
        <end position="2123"/>
    </location>
</feature>
<reference evidence="10 11" key="1">
    <citation type="journal article" date="2014" name="Genome Biol. Evol.">
        <title>The secreted proteins of Achlya hypogyna and Thraustotheca clavata identify the ancestral oomycete secretome and reveal gene acquisitions by horizontal gene transfer.</title>
        <authorList>
            <person name="Misner I."/>
            <person name="Blouin N."/>
            <person name="Leonard G."/>
            <person name="Richards T.A."/>
            <person name="Lane C.E."/>
        </authorList>
    </citation>
    <scope>NUCLEOTIDE SEQUENCE [LARGE SCALE GENOMIC DNA]</scope>
    <source>
        <strain evidence="10 11">ATCC 48635</strain>
    </source>
</reference>
<evidence type="ECO:0000313" key="11">
    <source>
        <dbReference type="Proteomes" id="UP000243579"/>
    </source>
</evidence>
<evidence type="ECO:0000259" key="9">
    <source>
        <dbReference type="PROSITE" id="PS50011"/>
    </source>
</evidence>
<feature type="repeat" description="ANK" evidence="6">
    <location>
        <begin position="1662"/>
        <end position="1694"/>
    </location>
</feature>
<feature type="domain" description="Protein kinase" evidence="9">
    <location>
        <begin position="1798"/>
        <end position="2059"/>
    </location>
</feature>
<feature type="repeat" description="ANK" evidence="6">
    <location>
        <begin position="2124"/>
        <end position="2156"/>
    </location>
</feature>
<comment type="caution">
    <text evidence="10">The sequence shown here is derived from an EMBL/GenBank/DDBJ whole genome shotgun (WGS) entry which is preliminary data.</text>
</comment>
<feature type="repeat" description="ANK" evidence="6">
    <location>
        <begin position="1501"/>
        <end position="1533"/>
    </location>
</feature>
<evidence type="ECO:0000256" key="8">
    <source>
        <dbReference type="SAM" id="MobiDB-lite"/>
    </source>
</evidence>
<feature type="repeat" description="ANK" evidence="6">
    <location>
        <begin position="1728"/>
        <end position="1760"/>
    </location>
</feature>
<dbReference type="GO" id="GO:0005524">
    <property type="term" value="F:ATP binding"/>
    <property type="evidence" value="ECO:0007669"/>
    <property type="project" value="UniProtKB-UniRule"/>
</dbReference>
<feature type="repeat" description="ANK" evidence="6">
    <location>
        <begin position="2157"/>
        <end position="2189"/>
    </location>
</feature>
<dbReference type="Gene3D" id="1.10.510.10">
    <property type="entry name" value="Transferase(Phosphotransferase) domain 1"/>
    <property type="match status" value="4"/>
</dbReference>
<dbReference type="PROSITE" id="PS00107">
    <property type="entry name" value="PROTEIN_KINASE_ATP"/>
    <property type="match status" value="3"/>
</dbReference>
<evidence type="ECO:0000256" key="6">
    <source>
        <dbReference type="PROSITE-ProRule" id="PRU00023"/>
    </source>
</evidence>
<dbReference type="Gene3D" id="1.25.40.20">
    <property type="entry name" value="Ankyrin repeat-containing domain"/>
    <property type="match status" value="10"/>
</dbReference>
<feature type="compositionally biased region" description="Basic and acidic residues" evidence="8">
    <location>
        <begin position="878"/>
        <end position="893"/>
    </location>
</feature>
<feature type="region of interest" description="Disordered" evidence="8">
    <location>
        <begin position="2417"/>
        <end position="2438"/>
    </location>
</feature>
<dbReference type="SUPFAM" id="SSF56112">
    <property type="entry name" value="Protein kinase-like (PK-like)"/>
    <property type="match status" value="4"/>
</dbReference>
<feature type="repeat" description="ANK" evidence="6">
    <location>
        <begin position="1695"/>
        <end position="1727"/>
    </location>
</feature>
<dbReference type="InterPro" id="IPR036770">
    <property type="entry name" value="Ankyrin_rpt-contain_sf"/>
</dbReference>
<protein>
    <recommendedName>
        <fullName evidence="9">Protein kinase domain-containing protein</fullName>
    </recommendedName>
</protein>
<dbReference type="PROSITE" id="PS50297">
    <property type="entry name" value="ANK_REP_REGION"/>
    <property type="match status" value="22"/>
</dbReference>
<dbReference type="EMBL" id="JNBR01001525">
    <property type="protein sequence ID" value="OQR86166.1"/>
    <property type="molecule type" value="Genomic_DNA"/>
</dbReference>
<feature type="domain" description="Protein kinase" evidence="9">
    <location>
        <begin position="989"/>
        <end position="1209"/>
    </location>
</feature>
<keyword evidence="2" id="KW-0677">Repeat</keyword>
<evidence type="ECO:0000256" key="2">
    <source>
        <dbReference type="ARBA" id="ARBA00022737"/>
    </source>
</evidence>
<feature type="region of interest" description="Disordered" evidence="8">
    <location>
        <begin position="855"/>
        <end position="898"/>
    </location>
</feature>
<dbReference type="Pfam" id="PF00023">
    <property type="entry name" value="Ank"/>
    <property type="match status" value="3"/>
</dbReference>
<dbReference type="InterPro" id="IPR017441">
    <property type="entry name" value="Protein_kinase_ATP_BS"/>
</dbReference>
<feature type="repeat" description="ANK" evidence="6">
    <location>
        <begin position="1435"/>
        <end position="1467"/>
    </location>
</feature>
<dbReference type="PROSITE" id="PS50011">
    <property type="entry name" value="PROTEIN_KINASE_DOM"/>
    <property type="match status" value="4"/>
</dbReference>
<dbReference type="Proteomes" id="UP000243579">
    <property type="component" value="Unassembled WGS sequence"/>
</dbReference>
<evidence type="ECO:0000256" key="3">
    <source>
        <dbReference type="ARBA" id="ARBA00022741"/>
    </source>
</evidence>
<organism evidence="10 11">
    <name type="scientific">Achlya hypogyna</name>
    <name type="common">Oomycete</name>
    <name type="synonym">Protoachlya hypogyna</name>
    <dbReference type="NCBI Taxonomy" id="1202772"/>
    <lineage>
        <taxon>Eukaryota</taxon>
        <taxon>Sar</taxon>
        <taxon>Stramenopiles</taxon>
        <taxon>Oomycota</taxon>
        <taxon>Saprolegniomycetes</taxon>
        <taxon>Saprolegniales</taxon>
        <taxon>Achlyaceae</taxon>
        <taxon>Achlya</taxon>
    </lineage>
</organism>
<dbReference type="InterPro" id="IPR001245">
    <property type="entry name" value="Ser-Thr/Tyr_kinase_cat_dom"/>
</dbReference>
<feature type="domain" description="Protein kinase" evidence="9">
    <location>
        <begin position="325"/>
        <end position="580"/>
    </location>
</feature>
<feature type="binding site" evidence="7">
    <location>
        <position position="2257"/>
    </location>
    <ligand>
        <name>ATP</name>
        <dbReference type="ChEBI" id="CHEBI:30616"/>
    </ligand>
</feature>
<keyword evidence="1" id="KW-0723">Serine/threonine-protein kinase</keyword>
<sequence>MGNAPSMLCSAAAAGNTSDVARLLNKGVDPNATDKTMAKRATTALYEAAINGQEATTRQLLQAGADPNLVTARNESALFGAATHGRVEVVPILIEAGADLNAPDQRGTTPLGIAAKLGHTAIVQLLLDAGANVNQKDNYVVVCAMRLSPRTQAGATPLALAASHGHVGAIKALLHASAPIPRSVRYPLLRAPHFTHSQALVKAASVAALGNHTAAVDVLLKVRTQEEQSLQAGDAGQVGQLLAQGANADTISAEGATPLTAAVSLGRTDIVDLLLEAGADIRLRNQEGDNPLICAIKGGHNALAQRLNTLMFTTEMEADLSLLEQDDQAPLGAGAYGVVLRGKYRGQDVAIKLANRQGADDMRSEIDLMISHPSPYIVPLLAVANADSAEPQMILELMDAGDLAQYIKRQRAGEPTLVHYSMFEVAWVVAHALVDLHRRHVLHRDLKSKNVLLCSKNYIKVADLGVSKDLETLMTTMAGTLAWMAPEVLEHGGKYSFPADIYSFGVVLVEMETLAPPYADLELSAFQLVDRVRKGQLAPKPSPTCVPWLRRLIEACVSFDPARRPTAEQIVAILSQHRDAAEVLEPEVSTVSVLFSCMACGAENAVVEHRCGACGHDLPDDKTRLRELTARMTAAGIDTHMACAVCTTVTAGLAEICDFCDEVLPTAAEIIPIFVKRCKLCVPAPGAESTLKLALMPYAQSIASYYASCANDVGVGPYELEAAAKNDPNVALKIVASSNCKKMVQTEQKGMSTISPPCTLEQFKTTMSSAEFAAMSWDDIVANTTAEAKNMSGNSASSYISAPPLQSSYQSVYSPVTTNYAPPLISATVPPAKSHSTLPSAGSFLSSLDHLLPSTLPNAEPKDRASPVTFATPATAARDSDRRPDARDDERNRPFALQSKGTDEVVALALLDDPATYEPGVEGPTAIDILSVIGLQVAGLGLIAVHRGHRPMVQCKYELLYPPVHEVSNSTSVIHDDFTPQANIDKLEMDASRYLGSGAFGVIYAGKCDGRDVAIKRATQQRSATLRSKIALFTKCPYVLPLLAVTGLGTTGAQMILPVMDAGDLHGYFQAKREGGPTIVNYSTLEVAWVMARALWCLHDRHVMHRDLKCNNVGDLGESKDMQTLMTSGVGTIQWTAPEVLVHGGNSTQQPPNADLGLTQCQILDGVAAGTLRPTISNDCTLWKRGLINACLDHYPTLRSTAKEADVRLAQAAKDGNVTDVTRLLDAGLDPNAVDEDGHAPLYLAAAKGHHAAVSVLLHARADINRSDRVGQTPLLIAAWNGHDKVVSVLLQARADVNKGRRDGWTPLHIAAFNGHGAVVNLLLRAKADINRISKVDRTPLHLAAVKGHLRIVSLLLEAHADVNEIDTVGQTPLHIAAWNGHDIVVQLLLRANANVNKSDKAGWTPLYVAAEKGHVPVVTLLLRAGAHVDQRKGDAWTPLHVAACNGYTDVVALLLQAKAEINPTSKAGWTPLHLAAVKGHTTVVALLLQAAADANAVDHEGQTPLHIAAEKGHDAVVALLLQADADVHCKSRLVEAVRQGDLDQVYHSIVQERVSPNTTNASGESILFTAVLSRNAKMTRNLSASGADVNKPDESGRSPLVAAIELDHFPTIITLLQAKADVNQCPPGGMSPLCMAAFHGQEAIASMLLSCGADVNHLGSEGQSPLLLAVTAGHKGLVGMLLVAGANVNLPNAHGCTPLARATLNGDSVLVEMLLAGGADVNCPDKEGRTAVYLAASKGDDPMVDLLLEAHADVTIASHAGDSPLLVAIKHGYRKIAQKLNAIMVAEAPKIELDEIVCLSEPVGRGGQGIVYKGQYKDTAVAIKTVFDREGIPALEIEIENIIKCNSPYIIKLLAAYGLHTNEPKMVLEYMDGGNLRAYLNKKRDGLPVPLEFSTLQLAWVIANAVCDLHEKNLLHRDLKSDNVLLCSKNYIKLADLGISREYDTRTMTSAVGTWHWIAPEVFDGGHYDFSADIYSFGVILTELETYQRPYWNVQLGQMTLIDHVRNGKLRPTLSPKADEWYRQLTEACLRHDPASRPKAREVVKCLEAQIAQSRKFIDRTLLEASGEGNVDRVNQLLDDGANTNHRNKNGQTSLHLAVSSGRDDIATLLLEAHADVAARDENGLEPLHVAAGNGHVEAARVLMKAGAKVNARCVNGSTPLHWAAGYGRPEMVALLLGAEANINAQTIDGDTPLFGADVQGYSYVVAQLLVAGADANIRNNVDESQLVVNKSERLGCGTFSDVYRGTYCDRDVAIKRLRDKNDPHFDREVNLLTRPLFSIELEVSCRQLIAWSSTQLVLERMDAGDLREYLDAKRTGAPTLVNYSMLEVAWAVAHALVDLHGRNVVHRDVKSSNILLSTNNYIKLGDFGTSNDASNTMTSYVGTFAYAAPEVLHNSGRYGVAADIYSYGRTLKELDTLQPPNSKSRNSISTSDHQTSAATDAQLPSAMWMRDLIAACLQTDPCKLTIAALPPLPHLHQ</sequence>
<evidence type="ECO:0000256" key="1">
    <source>
        <dbReference type="ARBA" id="ARBA00022527"/>
    </source>
</evidence>
<feature type="repeat" description="ANK" evidence="6">
    <location>
        <begin position="106"/>
        <end position="138"/>
    </location>
</feature>
<keyword evidence="4 7" id="KW-0067">ATP-binding</keyword>
<evidence type="ECO:0000256" key="5">
    <source>
        <dbReference type="ARBA" id="ARBA00023043"/>
    </source>
</evidence>
<feature type="repeat" description="ANK" evidence="6">
    <location>
        <begin position="73"/>
        <end position="105"/>
    </location>
</feature>
<keyword evidence="5 6" id="KW-0040">ANK repeat</keyword>
<dbReference type="InterPro" id="IPR000719">
    <property type="entry name" value="Prot_kinase_dom"/>
</dbReference>
<proteinExistence type="predicted"/>
<dbReference type="InterPro" id="IPR011009">
    <property type="entry name" value="Kinase-like_dom_sf"/>
</dbReference>
<feature type="binding site" evidence="7">
    <location>
        <position position="1016"/>
    </location>
    <ligand>
        <name>ATP</name>
        <dbReference type="ChEBI" id="CHEBI:30616"/>
    </ligand>
</feature>
<feature type="binding site" evidence="7">
    <location>
        <position position="352"/>
    </location>
    <ligand>
        <name>ATP</name>
        <dbReference type="ChEBI" id="CHEBI:30616"/>
    </ligand>
</feature>
<dbReference type="STRING" id="1202772.A0A1V9YKG2"/>
<feature type="repeat" description="ANK" evidence="6">
    <location>
        <begin position="1629"/>
        <end position="1661"/>
    </location>
</feature>
<dbReference type="SMART" id="SM00220">
    <property type="entry name" value="S_TKc"/>
    <property type="match status" value="3"/>
</dbReference>
<feature type="repeat" description="ANK" evidence="6">
    <location>
        <begin position="40"/>
        <end position="72"/>
    </location>
</feature>
<accession>A0A1V9YKG2</accession>